<dbReference type="GO" id="GO:0003723">
    <property type="term" value="F:RNA binding"/>
    <property type="evidence" value="ECO:0007669"/>
    <property type="project" value="UniProtKB-KW"/>
</dbReference>
<dbReference type="AlphaFoldDB" id="A0A4S4LIB3"/>
<dbReference type="Pfam" id="PF17921">
    <property type="entry name" value="Integrase_H2C2"/>
    <property type="match status" value="1"/>
</dbReference>
<dbReference type="GO" id="GO:0015074">
    <property type="term" value="P:DNA integration"/>
    <property type="evidence" value="ECO:0007669"/>
    <property type="project" value="UniProtKB-KW"/>
</dbReference>
<dbReference type="GO" id="GO:0006508">
    <property type="term" value="P:proteolysis"/>
    <property type="evidence" value="ECO:0007669"/>
    <property type="project" value="UniProtKB-KW"/>
</dbReference>
<dbReference type="EMBL" id="SGPL01000496">
    <property type="protein sequence ID" value="THH11766.1"/>
    <property type="molecule type" value="Genomic_DNA"/>
</dbReference>
<dbReference type="InterPro" id="IPR041373">
    <property type="entry name" value="RT_RNaseH"/>
</dbReference>
<keyword evidence="9" id="KW-0460">Magnesium</keyword>
<evidence type="ECO:0000256" key="3">
    <source>
        <dbReference type="ARBA" id="ARBA00022695"/>
    </source>
</evidence>
<evidence type="ECO:0008006" key="21">
    <source>
        <dbReference type="Google" id="ProtNLM"/>
    </source>
</evidence>
<evidence type="ECO:0000313" key="20">
    <source>
        <dbReference type="Proteomes" id="UP000310158"/>
    </source>
</evidence>
<keyword evidence="3" id="KW-0548">Nucleotidyltransferase</keyword>
<dbReference type="InterPro" id="IPR001584">
    <property type="entry name" value="Integrase_cat-core"/>
</dbReference>
<dbReference type="InterPro" id="IPR043128">
    <property type="entry name" value="Rev_trsase/Diguanyl_cyclase"/>
</dbReference>
<dbReference type="SUPFAM" id="SSF56672">
    <property type="entry name" value="DNA/RNA polymerases"/>
    <property type="match status" value="1"/>
</dbReference>
<dbReference type="Pfam" id="PF00078">
    <property type="entry name" value="RVT_1"/>
    <property type="match status" value="1"/>
</dbReference>
<dbReference type="InterPro" id="IPR041588">
    <property type="entry name" value="Integrase_H2C2"/>
</dbReference>
<dbReference type="Gene3D" id="1.10.340.70">
    <property type="match status" value="1"/>
</dbReference>
<proteinExistence type="predicted"/>
<feature type="domain" description="Integrase catalytic" evidence="18">
    <location>
        <begin position="586"/>
        <end position="750"/>
    </location>
</feature>
<keyword evidence="20" id="KW-1185">Reference proteome</keyword>
<evidence type="ECO:0000259" key="18">
    <source>
        <dbReference type="PROSITE" id="PS50994"/>
    </source>
</evidence>
<keyword evidence="4" id="KW-0540">Nuclease</keyword>
<dbReference type="GO" id="GO:0003677">
    <property type="term" value="F:DNA binding"/>
    <property type="evidence" value="ECO:0007669"/>
    <property type="project" value="UniProtKB-KW"/>
</dbReference>
<evidence type="ECO:0000256" key="4">
    <source>
        <dbReference type="ARBA" id="ARBA00022722"/>
    </source>
</evidence>
<dbReference type="InterPro" id="IPR000953">
    <property type="entry name" value="Chromo/chromo_shadow_dom"/>
</dbReference>
<dbReference type="InterPro" id="IPR036397">
    <property type="entry name" value="RNaseH_sf"/>
</dbReference>
<keyword evidence="6" id="KW-0064">Aspartyl protease</keyword>
<keyword evidence="7" id="KW-0255">Endonuclease</keyword>
<feature type="domain" description="Reverse transcriptase" evidence="17">
    <location>
        <begin position="22"/>
        <end position="203"/>
    </location>
</feature>
<dbReference type="PROSITE" id="PS50013">
    <property type="entry name" value="CHROMO_2"/>
    <property type="match status" value="1"/>
</dbReference>
<dbReference type="GO" id="GO:0046872">
    <property type="term" value="F:metal ion binding"/>
    <property type="evidence" value="ECO:0007669"/>
    <property type="project" value="UniProtKB-KW"/>
</dbReference>
<dbReference type="Gene3D" id="3.10.10.10">
    <property type="entry name" value="HIV Type 1 Reverse Transcriptase, subunit A, domain 1"/>
    <property type="match status" value="1"/>
</dbReference>
<evidence type="ECO:0000256" key="9">
    <source>
        <dbReference type="ARBA" id="ARBA00022842"/>
    </source>
</evidence>
<dbReference type="PROSITE" id="PS50994">
    <property type="entry name" value="INTEGRASE"/>
    <property type="match status" value="1"/>
</dbReference>
<keyword evidence="2" id="KW-0808">Transferase</keyword>
<dbReference type="SMART" id="SM00298">
    <property type="entry name" value="CHROMO"/>
    <property type="match status" value="1"/>
</dbReference>
<dbReference type="GO" id="GO:0003964">
    <property type="term" value="F:RNA-directed DNA polymerase activity"/>
    <property type="evidence" value="ECO:0007669"/>
    <property type="project" value="UniProtKB-KW"/>
</dbReference>
<organism evidence="19 20">
    <name type="scientific">Bondarzewia mesenterica</name>
    <dbReference type="NCBI Taxonomy" id="1095465"/>
    <lineage>
        <taxon>Eukaryota</taxon>
        <taxon>Fungi</taxon>
        <taxon>Dikarya</taxon>
        <taxon>Basidiomycota</taxon>
        <taxon>Agaricomycotina</taxon>
        <taxon>Agaricomycetes</taxon>
        <taxon>Russulales</taxon>
        <taxon>Bondarzewiaceae</taxon>
        <taxon>Bondarzewia</taxon>
    </lineage>
</organism>
<dbReference type="GO" id="GO:0006338">
    <property type="term" value="P:chromatin remodeling"/>
    <property type="evidence" value="ECO:0007669"/>
    <property type="project" value="UniProtKB-ARBA"/>
</dbReference>
<dbReference type="InterPro" id="IPR056924">
    <property type="entry name" value="SH3_Tf2-1"/>
</dbReference>
<dbReference type="OrthoDB" id="3158924at2759"/>
<dbReference type="Pfam" id="PF24626">
    <property type="entry name" value="SH3_Tf2-1"/>
    <property type="match status" value="1"/>
</dbReference>
<gene>
    <name evidence="19" type="ORF">EW146_g7926</name>
</gene>
<accession>A0A4S4LIB3</accession>
<dbReference type="InterPro" id="IPR050951">
    <property type="entry name" value="Retrovirus_Pol_polyprotein"/>
</dbReference>
<dbReference type="Gene3D" id="3.30.420.10">
    <property type="entry name" value="Ribonuclease H-like superfamily/Ribonuclease H"/>
    <property type="match status" value="1"/>
</dbReference>
<dbReference type="InterPro" id="IPR023780">
    <property type="entry name" value="Chromo_domain"/>
</dbReference>
<feature type="domain" description="Chromo" evidence="16">
    <location>
        <begin position="910"/>
        <end position="953"/>
    </location>
</feature>
<evidence type="ECO:0000256" key="11">
    <source>
        <dbReference type="ARBA" id="ARBA00022908"/>
    </source>
</evidence>
<keyword evidence="10" id="KW-0694">RNA-binding</keyword>
<dbReference type="CDD" id="cd09274">
    <property type="entry name" value="RNase_HI_RT_Ty3"/>
    <property type="match status" value="1"/>
</dbReference>
<evidence type="ECO:0000256" key="6">
    <source>
        <dbReference type="ARBA" id="ARBA00022750"/>
    </source>
</evidence>
<evidence type="ECO:0000259" key="17">
    <source>
        <dbReference type="PROSITE" id="PS50878"/>
    </source>
</evidence>
<dbReference type="PROSITE" id="PS50878">
    <property type="entry name" value="RT_POL"/>
    <property type="match status" value="1"/>
</dbReference>
<dbReference type="GO" id="GO:0004519">
    <property type="term" value="F:endonuclease activity"/>
    <property type="evidence" value="ECO:0007669"/>
    <property type="project" value="UniProtKB-KW"/>
</dbReference>
<dbReference type="InterPro" id="IPR016197">
    <property type="entry name" value="Chromo-like_dom_sf"/>
</dbReference>
<protein>
    <recommendedName>
        <fullName evidence="21">Reverse transcriptase</fullName>
    </recommendedName>
</protein>
<dbReference type="SUPFAM" id="SSF53098">
    <property type="entry name" value="Ribonuclease H-like"/>
    <property type="match status" value="1"/>
</dbReference>
<keyword evidence="15" id="KW-0233">DNA recombination</keyword>
<dbReference type="Pfam" id="PF00385">
    <property type="entry name" value="Chromo"/>
    <property type="match status" value="1"/>
</dbReference>
<evidence type="ECO:0000259" key="16">
    <source>
        <dbReference type="PROSITE" id="PS50013"/>
    </source>
</evidence>
<keyword evidence="11" id="KW-0229">DNA integration</keyword>
<dbReference type="InterPro" id="IPR012337">
    <property type="entry name" value="RNaseH-like_sf"/>
</dbReference>
<evidence type="ECO:0000256" key="15">
    <source>
        <dbReference type="ARBA" id="ARBA00023172"/>
    </source>
</evidence>
<dbReference type="InterPro" id="IPR043502">
    <property type="entry name" value="DNA/RNA_pol_sf"/>
</dbReference>
<evidence type="ECO:0000256" key="5">
    <source>
        <dbReference type="ARBA" id="ARBA00022723"/>
    </source>
</evidence>
<comment type="caution">
    <text evidence="19">The sequence shown here is derived from an EMBL/GenBank/DDBJ whole genome shotgun (WGS) entry which is preliminary data.</text>
</comment>
<dbReference type="GO" id="GO:0003887">
    <property type="term" value="F:DNA-directed DNA polymerase activity"/>
    <property type="evidence" value="ECO:0007669"/>
    <property type="project" value="UniProtKB-KW"/>
</dbReference>
<dbReference type="Pfam" id="PF17917">
    <property type="entry name" value="RT_RNaseH"/>
    <property type="match status" value="1"/>
</dbReference>
<evidence type="ECO:0000256" key="8">
    <source>
        <dbReference type="ARBA" id="ARBA00022801"/>
    </source>
</evidence>
<evidence type="ECO:0000256" key="2">
    <source>
        <dbReference type="ARBA" id="ARBA00022679"/>
    </source>
</evidence>
<keyword evidence="8" id="KW-0378">Hydrolase</keyword>
<keyword evidence="14" id="KW-0238">DNA-binding</keyword>
<dbReference type="Gene3D" id="2.40.50.40">
    <property type="match status" value="1"/>
</dbReference>
<dbReference type="GO" id="GO:0004190">
    <property type="term" value="F:aspartic-type endopeptidase activity"/>
    <property type="evidence" value="ECO:0007669"/>
    <property type="project" value="UniProtKB-KW"/>
</dbReference>
<keyword evidence="1" id="KW-0645">Protease</keyword>
<dbReference type="GO" id="GO:0006310">
    <property type="term" value="P:DNA recombination"/>
    <property type="evidence" value="ECO:0007669"/>
    <property type="project" value="UniProtKB-KW"/>
</dbReference>
<dbReference type="GO" id="GO:0005634">
    <property type="term" value="C:nucleus"/>
    <property type="evidence" value="ECO:0007669"/>
    <property type="project" value="UniProtKB-ARBA"/>
</dbReference>
<evidence type="ECO:0000256" key="7">
    <source>
        <dbReference type="ARBA" id="ARBA00022759"/>
    </source>
</evidence>
<name>A0A4S4LIB3_9AGAM</name>
<dbReference type="Gene3D" id="3.30.70.270">
    <property type="match status" value="2"/>
</dbReference>
<dbReference type="SUPFAM" id="SSF54160">
    <property type="entry name" value="Chromo domain-like"/>
    <property type="match status" value="1"/>
</dbReference>
<evidence type="ECO:0000313" key="19">
    <source>
        <dbReference type="EMBL" id="THH11766.1"/>
    </source>
</evidence>
<dbReference type="CDD" id="cd01647">
    <property type="entry name" value="RT_LTR"/>
    <property type="match status" value="1"/>
</dbReference>
<dbReference type="PANTHER" id="PTHR37984">
    <property type="entry name" value="PROTEIN CBG26694"/>
    <property type="match status" value="1"/>
</dbReference>
<sequence>MCSYNCPRKYREAWHTLLQQHIANGRIRPSSSAFASPSFVIPKADPSALPRWVNDYREINKFTIPENHPLPRINDILADCAKGKIWGKMDMTNSFFQTRVHPDDIHLTAVTTPFGLYEWTVMPIGGRNAPATHQRRMSSALCPYIGKICHVYLDDIIIWSQTIEEHVQNVSLILQALCEASLYCSPKKTSLFLEELNFLGHTISARGLEADGQKVERILDWPTPRSAHDVRSFLELVRYIAVFLPQLAEFTHVLTPLTSLEANKCWPGWDDTSQRAFDAIKQLVVSRECLTIIDHENSSSNKIFVTCDASDWRTGSVLSWGETWETARPVTFDSMQLSGPALNYPVHEKELLAIVRALEVFRTDLLGMPFIVRTNHHTLENFASQRDLSHRQARWQEFLSQYSYKIEYVPGAENTVADALSRLPPDGPMPPPTARIASVSLASRPLDLFVSLFGLAPLTSIPPICSILNISADPTTLTDIRAGYDVDPWCQKLQRNLASIPGATCSDGLLFVGKRLVVPRVPHIREMLFQLAHDALGHFSSDKSYATLRDSYYWPGMRNDIQNGYVPSCPTCQRNKSPTTRPAGPLHPLPIPESRGDSVAIDFIGPLPEDRGFNSIVTMTDRTGADIRIIPTHTNISAEKFAALFFDHWYCDNGLPLEIVSDHDKLFVSAFWRALQRLCGVKLKMSSSFHPQTDSSSERTNKTINQCLHFHVNHQQKGWVRALPLVRFHIMNSVNASTGFSPFQLRMGRSPRLIPPLTPLTTTSTDNNSAKSATQTIQRILADAQEAHDNLLNAKLSQADSANRRRAAEPQFSIGDRVLLSTFHRRRDYQAQDKSRIAKFMPRFDGPYKVIHAHPECSTYTLDLPDNTNTFSTFHASLLRPFHNNNDSAYPSRHLARPGPILSPDGPAEWEIDSIVDERRRGRGLQYLVRWRGWGDEDVHWLPGSELEDCTALDAWIAKKTDPNELVKLTIKIPASAAPPVPTTPPCA</sequence>
<dbReference type="Proteomes" id="UP000310158">
    <property type="component" value="Unassembled WGS sequence"/>
</dbReference>
<evidence type="ECO:0000256" key="14">
    <source>
        <dbReference type="ARBA" id="ARBA00023125"/>
    </source>
</evidence>
<evidence type="ECO:0000256" key="13">
    <source>
        <dbReference type="ARBA" id="ARBA00022932"/>
    </source>
</evidence>
<evidence type="ECO:0000256" key="10">
    <source>
        <dbReference type="ARBA" id="ARBA00022884"/>
    </source>
</evidence>
<reference evidence="19 20" key="1">
    <citation type="submission" date="2019-02" db="EMBL/GenBank/DDBJ databases">
        <title>Genome sequencing of the rare red list fungi Bondarzewia mesenterica.</title>
        <authorList>
            <person name="Buettner E."/>
            <person name="Kellner H."/>
        </authorList>
    </citation>
    <scope>NUCLEOTIDE SEQUENCE [LARGE SCALE GENOMIC DNA]</scope>
    <source>
        <strain evidence="19 20">DSM 108281</strain>
    </source>
</reference>
<keyword evidence="13" id="KW-0239">DNA-directed DNA polymerase</keyword>
<keyword evidence="12" id="KW-0695">RNA-directed DNA polymerase</keyword>
<evidence type="ECO:0000256" key="1">
    <source>
        <dbReference type="ARBA" id="ARBA00022670"/>
    </source>
</evidence>
<dbReference type="InterPro" id="IPR000477">
    <property type="entry name" value="RT_dom"/>
</dbReference>
<keyword evidence="5" id="KW-0479">Metal-binding</keyword>
<dbReference type="PANTHER" id="PTHR37984:SF5">
    <property type="entry name" value="PROTEIN NYNRIN-LIKE"/>
    <property type="match status" value="1"/>
</dbReference>
<evidence type="ECO:0000256" key="12">
    <source>
        <dbReference type="ARBA" id="ARBA00022918"/>
    </source>
</evidence>